<dbReference type="EMBL" id="CAJNJQ010002125">
    <property type="protein sequence ID" value="CAE7162069.1"/>
    <property type="molecule type" value="Genomic_DNA"/>
</dbReference>
<dbReference type="InterPro" id="IPR001229">
    <property type="entry name" value="Jacalin-like_lectin_dom"/>
</dbReference>
<dbReference type="SMART" id="SM00915">
    <property type="entry name" value="Jacalin"/>
    <property type="match status" value="1"/>
</dbReference>
<dbReference type="CDD" id="cd09615">
    <property type="entry name" value="Jacalin_EEP"/>
    <property type="match status" value="1"/>
</dbReference>
<dbReference type="GO" id="GO:0046856">
    <property type="term" value="P:phosphatidylinositol dephosphorylation"/>
    <property type="evidence" value="ECO:0007669"/>
    <property type="project" value="InterPro"/>
</dbReference>
<dbReference type="AlphaFoldDB" id="A0A8H3HYG7"/>
<dbReference type="Pfam" id="PF01419">
    <property type="entry name" value="Jacalin"/>
    <property type="match status" value="1"/>
</dbReference>
<dbReference type="GO" id="GO:0016791">
    <property type="term" value="F:phosphatase activity"/>
    <property type="evidence" value="ECO:0007669"/>
    <property type="project" value="InterPro"/>
</dbReference>
<dbReference type="InterPro" id="IPR036404">
    <property type="entry name" value="Jacalin-like_lectin_dom_sf"/>
</dbReference>
<comment type="caution">
    <text evidence="2">The sequence shown here is derived from an EMBL/GenBank/DDBJ whole genome shotgun (WGS) entry which is preliminary data.</text>
</comment>
<dbReference type="Pfam" id="PF22669">
    <property type="entry name" value="Exo_endo_phos2"/>
    <property type="match status" value="1"/>
</dbReference>
<evidence type="ECO:0000259" key="1">
    <source>
        <dbReference type="PROSITE" id="PS51752"/>
    </source>
</evidence>
<evidence type="ECO:0000313" key="2">
    <source>
        <dbReference type="EMBL" id="CAE7162069.1"/>
    </source>
</evidence>
<gene>
    <name evidence="2" type="ORF">RDB_LOCUS100782</name>
</gene>
<feature type="domain" description="Jacalin-type lectin" evidence="1">
    <location>
        <begin position="162"/>
        <end position="301"/>
    </location>
</feature>
<dbReference type="SUPFAM" id="SSF51101">
    <property type="entry name" value="Mannose-binding lectins"/>
    <property type="match status" value="1"/>
</dbReference>
<evidence type="ECO:0000313" key="3">
    <source>
        <dbReference type="Proteomes" id="UP000663827"/>
    </source>
</evidence>
<sequence>MRVRLAEGVYIDLINLHTDAGEKPGDHAARRSNVQQVANFIDINSVGNAVIVFGDTNSRYTRSEDNIRIFTSQNGLTDAWVQAIGGNAPAAGTSAIICPESVPPNISCETVDKVLYRGSPIIDLKSSGFFYDTSRFLSPEGNTLTDHHPVRVEFGYTLKSKLRQSGLYGGLHGTWFNDLATIPTSPRLLSITLRGAKRLDGLTLTLASGQTFKHGGSGGDPYSLSLASGEYIVSVKLCWSRQVLRTRIFYARATTNKGNSIQAGKKTRNCATATAPSGYGVVGTYGRDGDEMDQLGFIYAQQ</sequence>
<dbReference type="Proteomes" id="UP000663827">
    <property type="component" value="Unassembled WGS sequence"/>
</dbReference>
<reference evidence="2" key="1">
    <citation type="submission" date="2021-01" db="EMBL/GenBank/DDBJ databases">
        <authorList>
            <person name="Kaushik A."/>
        </authorList>
    </citation>
    <scope>NUCLEOTIDE SEQUENCE</scope>
    <source>
        <strain evidence="2">AG5</strain>
    </source>
</reference>
<dbReference type="Gene3D" id="2.100.10.30">
    <property type="entry name" value="Jacalin-like lectin domain"/>
    <property type="match status" value="1"/>
</dbReference>
<dbReference type="PROSITE" id="PS51752">
    <property type="entry name" value="JACALIN_LECTIN"/>
    <property type="match status" value="1"/>
</dbReference>
<organism evidence="2 3">
    <name type="scientific">Rhizoctonia solani</name>
    <dbReference type="NCBI Taxonomy" id="456999"/>
    <lineage>
        <taxon>Eukaryota</taxon>
        <taxon>Fungi</taxon>
        <taxon>Dikarya</taxon>
        <taxon>Basidiomycota</taxon>
        <taxon>Agaricomycotina</taxon>
        <taxon>Agaricomycetes</taxon>
        <taxon>Cantharellales</taxon>
        <taxon>Ceratobasidiaceae</taxon>
        <taxon>Rhizoctonia</taxon>
    </lineage>
</organism>
<dbReference type="InterPro" id="IPR036691">
    <property type="entry name" value="Endo/exonu/phosph_ase_sf"/>
</dbReference>
<dbReference type="SUPFAM" id="SSF56219">
    <property type="entry name" value="DNase I-like"/>
    <property type="match status" value="1"/>
</dbReference>
<protein>
    <recommendedName>
        <fullName evidence="1">Jacalin-type lectin domain-containing protein</fullName>
    </recommendedName>
</protein>
<proteinExistence type="predicted"/>
<accession>A0A8H3HYG7</accession>
<name>A0A8H3HYG7_9AGAM</name>
<dbReference type="InterPro" id="IPR000300">
    <property type="entry name" value="IPPc"/>
</dbReference>
<dbReference type="Gene3D" id="3.60.10.10">
    <property type="entry name" value="Endonuclease/exonuclease/phosphatase"/>
    <property type="match status" value="1"/>
</dbReference>